<dbReference type="PANTHER" id="PTHR23523">
    <property type="match status" value="1"/>
</dbReference>
<dbReference type="AlphaFoldDB" id="A0A926E8T4"/>
<feature type="domain" description="Major facilitator superfamily (MFS) profile" evidence="7">
    <location>
        <begin position="7"/>
        <end position="387"/>
    </location>
</feature>
<dbReference type="PROSITE" id="PS50850">
    <property type="entry name" value="MFS"/>
    <property type="match status" value="1"/>
</dbReference>
<organism evidence="8 9">
    <name type="scientific">Lentihominibacter hominis</name>
    <dbReference type="NCBI Taxonomy" id="2763645"/>
    <lineage>
        <taxon>Bacteria</taxon>
        <taxon>Bacillati</taxon>
        <taxon>Bacillota</taxon>
        <taxon>Clostridia</taxon>
        <taxon>Peptostreptococcales</taxon>
        <taxon>Anaerovoracaceae</taxon>
        <taxon>Lentihominibacter</taxon>
    </lineage>
</organism>
<keyword evidence="5 6" id="KW-0472">Membrane</keyword>
<dbReference type="EMBL" id="JACRTA010000001">
    <property type="protein sequence ID" value="MBC8567849.1"/>
    <property type="molecule type" value="Genomic_DNA"/>
</dbReference>
<gene>
    <name evidence="8" type="ORF">H8692_03595</name>
</gene>
<feature type="transmembrane region" description="Helical" evidence="6">
    <location>
        <begin position="244"/>
        <end position="264"/>
    </location>
</feature>
<dbReference type="InterPro" id="IPR020846">
    <property type="entry name" value="MFS_dom"/>
</dbReference>
<dbReference type="PANTHER" id="PTHR23523:SF2">
    <property type="entry name" value="2-NITROIMIDAZOLE TRANSPORTER"/>
    <property type="match status" value="1"/>
</dbReference>
<evidence type="ECO:0000256" key="4">
    <source>
        <dbReference type="ARBA" id="ARBA00022989"/>
    </source>
</evidence>
<dbReference type="GO" id="GO:0005886">
    <property type="term" value="C:plasma membrane"/>
    <property type="evidence" value="ECO:0007669"/>
    <property type="project" value="UniProtKB-SubCell"/>
</dbReference>
<dbReference type="InterPro" id="IPR036259">
    <property type="entry name" value="MFS_trans_sf"/>
</dbReference>
<protein>
    <submittedName>
        <fullName evidence="8">MFS transporter</fullName>
    </submittedName>
</protein>
<keyword evidence="3 6" id="KW-0812">Transmembrane</keyword>
<keyword evidence="9" id="KW-1185">Reference proteome</keyword>
<dbReference type="CDD" id="cd17339">
    <property type="entry name" value="MFS_NIMT_CynX_like"/>
    <property type="match status" value="1"/>
</dbReference>
<dbReference type="Proteomes" id="UP000610862">
    <property type="component" value="Unassembled WGS sequence"/>
</dbReference>
<evidence type="ECO:0000256" key="3">
    <source>
        <dbReference type="ARBA" id="ARBA00022692"/>
    </source>
</evidence>
<feature type="transmembrane region" description="Helical" evidence="6">
    <location>
        <begin position="296"/>
        <end position="319"/>
    </location>
</feature>
<feature type="transmembrane region" description="Helical" evidence="6">
    <location>
        <begin position="128"/>
        <end position="151"/>
    </location>
</feature>
<evidence type="ECO:0000313" key="9">
    <source>
        <dbReference type="Proteomes" id="UP000610862"/>
    </source>
</evidence>
<dbReference type="Pfam" id="PF07690">
    <property type="entry name" value="MFS_1"/>
    <property type="match status" value="1"/>
</dbReference>
<name>A0A926E8T4_9FIRM</name>
<evidence type="ECO:0000259" key="7">
    <source>
        <dbReference type="PROSITE" id="PS50850"/>
    </source>
</evidence>
<comment type="subcellular location">
    <subcellularLocation>
        <location evidence="1">Cell membrane</location>
        <topology evidence="1">Multi-pass membrane protein</topology>
    </subcellularLocation>
</comment>
<feature type="transmembrane region" description="Helical" evidence="6">
    <location>
        <begin position="75"/>
        <end position="92"/>
    </location>
</feature>
<evidence type="ECO:0000256" key="2">
    <source>
        <dbReference type="ARBA" id="ARBA00022448"/>
    </source>
</evidence>
<proteinExistence type="predicted"/>
<keyword evidence="2" id="KW-0813">Transport</keyword>
<sequence>MKSKKAIVLLSAIIVFSCALRAPITGVGSLIGYISDDLSLSNMSAGMLTTIPLMAFSAVSFFIGSFSHRLGAGKVLLTGIILLFVGIILRSFANISGLFVGTAVIGLGIAVGNVLIPAVIKAFFPARIGILTSAYTTTMSVFAGISGGISVPIAKAFGWQFALLVWIILAFAALILWLPNKNLQLTNDLGIYENAEGRRPITKDSMTWCVALYMGIQSLLFYCLVAWFATILQSKGFDTSTAGYFNSIYMLLGIPGSLIIPLLASKSRNQSFIGLGLGVIYVTGLSAMLFSDNMAALIIALICCGFCSGATISFSMILFGLHTANPADTSALSGLSQSIGYLLAAVGPTVTGKIYDQIGSWSAPITVLLIFAVMLTVLGYMAGKEKIING</sequence>
<feature type="transmembrane region" description="Helical" evidence="6">
    <location>
        <begin position="208"/>
        <end position="232"/>
    </location>
</feature>
<reference evidence="8" key="1">
    <citation type="submission" date="2020-08" db="EMBL/GenBank/DDBJ databases">
        <title>Genome public.</title>
        <authorList>
            <person name="Liu C."/>
            <person name="Sun Q."/>
        </authorList>
    </citation>
    <scope>NUCLEOTIDE SEQUENCE</scope>
    <source>
        <strain evidence="8">NSJ-24</strain>
    </source>
</reference>
<keyword evidence="4 6" id="KW-1133">Transmembrane helix</keyword>
<accession>A0A926E8T4</accession>
<dbReference type="GO" id="GO:0022857">
    <property type="term" value="F:transmembrane transporter activity"/>
    <property type="evidence" value="ECO:0007669"/>
    <property type="project" value="InterPro"/>
</dbReference>
<evidence type="ECO:0000313" key="8">
    <source>
        <dbReference type="EMBL" id="MBC8567849.1"/>
    </source>
</evidence>
<feature type="transmembrane region" description="Helical" evidence="6">
    <location>
        <begin position="271"/>
        <end position="290"/>
    </location>
</feature>
<evidence type="ECO:0000256" key="6">
    <source>
        <dbReference type="SAM" id="Phobius"/>
    </source>
</evidence>
<feature type="transmembrane region" description="Helical" evidence="6">
    <location>
        <begin position="98"/>
        <end position="116"/>
    </location>
</feature>
<dbReference type="InterPro" id="IPR011701">
    <property type="entry name" value="MFS"/>
</dbReference>
<dbReference type="Gene3D" id="1.20.1250.20">
    <property type="entry name" value="MFS general substrate transporter like domains"/>
    <property type="match status" value="2"/>
</dbReference>
<dbReference type="InterPro" id="IPR052524">
    <property type="entry name" value="MFS_Cyanate_Porter"/>
</dbReference>
<feature type="transmembrane region" description="Helical" evidence="6">
    <location>
        <begin position="331"/>
        <end position="355"/>
    </location>
</feature>
<feature type="transmembrane region" description="Helical" evidence="6">
    <location>
        <begin position="157"/>
        <end position="178"/>
    </location>
</feature>
<feature type="transmembrane region" description="Helical" evidence="6">
    <location>
        <begin position="361"/>
        <end position="382"/>
    </location>
</feature>
<dbReference type="SUPFAM" id="SSF103473">
    <property type="entry name" value="MFS general substrate transporter"/>
    <property type="match status" value="1"/>
</dbReference>
<comment type="caution">
    <text evidence="8">The sequence shown here is derived from an EMBL/GenBank/DDBJ whole genome shotgun (WGS) entry which is preliminary data.</text>
</comment>
<evidence type="ECO:0000256" key="5">
    <source>
        <dbReference type="ARBA" id="ARBA00023136"/>
    </source>
</evidence>
<evidence type="ECO:0000256" key="1">
    <source>
        <dbReference type="ARBA" id="ARBA00004651"/>
    </source>
</evidence>
<feature type="transmembrane region" description="Helical" evidence="6">
    <location>
        <begin position="45"/>
        <end position="63"/>
    </location>
</feature>
<dbReference type="PROSITE" id="PS51257">
    <property type="entry name" value="PROKAR_LIPOPROTEIN"/>
    <property type="match status" value="1"/>
</dbReference>